<dbReference type="Proteomes" id="UP000008672">
    <property type="component" value="Unassembled WGS sequence"/>
</dbReference>
<dbReference type="InterPro" id="IPR008906">
    <property type="entry name" value="HATC_C_dom"/>
</dbReference>
<keyword evidence="3" id="KW-1185">Reference proteome</keyword>
<sequence>VTATELATVYHTVKHNLSYSSMDCGVKLMQKIFNDSGSIVKKLSCGRTKAESLVKNVLAPKAVSQVSLALSGDGKPLPFAIQTDASNKGNCKMFPIAVQFFTPQNGLLNRMIDFVENPDESANGIVKCITNSLENVGLSLDNVSAFSADNTNVNYGVHNFMYTDLHKKHENLLQGNCHAHIVHSVVRHALNELSVDIETVVLKVYGFFSVSAKRRENLKEFFDFFLDVQWREILRHVTTRWLSLNPAISRMLQNWVAIKSYFISIGDDRPKQIQKVLKLAKHADTVILWRNNILNIFEEAIKKLERNDTNAPELYRSMKCLKDKLNQRKEDEYYGYLTKQKMTGLSPSEAETAKKEFKEFLNCAIAYLENWLFCLQPLSLHTAASQISCTDMENVVQRLNLIKRLQLHMDNMYGEFSAFKQILHELKKAEDWKGKSTPLKWKTVFEATDTLPNMLSVLSFVLSIPATTRYVERIFSYMQNKWNDNRNRCSTELTKSELLMSLNLDLSCADFHTMVLKDRALTAARRNQKYSWKSAHHNSQKNFILP</sequence>
<evidence type="ECO:0000313" key="3">
    <source>
        <dbReference type="Proteomes" id="UP000008672"/>
    </source>
</evidence>
<dbReference type="eggNOG" id="ENOG502RYBW">
    <property type="taxonomic scope" value="Eukaryota"/>
</dbReference>
<dbReference type="AlphaFoldDB" id="H2ZUB1"/>
<dbReference type="Pfam" id="PF05699">
    <property type="entry name" value="Dimer_Tnp_hAT"/>
    <property type="match status" value="1"/>
</dbReference>
<dbReference type="GO" id="GO:0046983">
    <property type="term" value="F:protein dimerization activity"/>
    <property type="evidence" value="ECO:0007669"/>
    <property type="project" value="InterPro"/>
</dbReference>
<proteinExistence type="predicted"/>
<accession>H2ZUB1</accession>
<evidence type="ECO:0000259" key="1">
    <source>
        <dbReference type="Pfam" id="PF05699"/>
    </source>
</evidence>
<name>H2ZUB1_LATCH</name>
<dbReference type="InParanoid" id="H2ZUB1"/>
<evidence type="ECO:0000313" key="2">
    <source>
        <dbReference type="Ensembl" id="ENSLACP00000000982.1"/>
    </source>
</evidence>
<dbReference type="Ensembl" id="ENSLACT00000000991.1">
    <property type="protein sequence ID" value="ENSLACP00000000982.1"/>
    <property type="gene ID" value="ENSLACG00000000878.1"/>
</dbReference>
<reference evidence="3" key="1">
    <citation type="submission" date="2011-08" db="EMBL/GenBank/DDBJ databases">
        <title>The draft genome of Latimeria chalumnae.</title>
        <authorList>
            <person name="Di Palma F."/>
            <person name="Alfoldi J."/>
            <person name="Johnson J."/>
            <person name="Berlin A."/>
            <person name="Gnerre S."/>
            <person name="Jaffe D."/>
            <person name="MacCallum I."/>
            <person name="Young S."/>
            <person name="Walker B.J."/>
            <person name="Lander E."/>
            <person name="Lindblad-Toh K."/>
        </authorList>
    </citation>
    <scope>NUCLEOTIDE SEQUENCE [LARGE SCALE GENOMIC DNA]</scope>
    <source>
        <strain evidence="3">Wild caught</strain>
    </source>
</reference>
<dbReference type="PANTHER" id="PTHR37162:SF1">
    <property type="entry name" value="BED-TYPE DOMAIN-CONTAINING PROTEIN"/>
    <property type="match status" value="1"/>
</dbReference>
<dbReference type="SUPFAM" id="SSF53098">
    <property type="entry name" value="Ribonuclease H-like"/>
    <property type="match status" value="1"/>
</dbReference>
<dbReference type="GeneTree" id="ENSGT00660000097027"/>
<organism evidence="2 3">
    <name type="scientific">Latimeria chalumnae</name>
    <name type="common">Coelacanth</name>
    <dbReference type="NCBI Taxonomy" id="7897"/>
    <lineage>
        <taxon>Eukaryota</taxon>
        <taxon>Metazoa</taxon>
        <taxon>Chordata</taxon>
        <taxon>Craniata</taxon>
        <taxon>Vertebrata</taxon>
        <taxon>Euteleostomi</taxon>
        <taxon>Coelacanthiformes</taxon>
        <taxon>Coelacanthidae</taxon>
        <taxon>Latimeria</taxon>
    </lineage>
</organism>
<dbReference type="InterPro" id="IPR012337">
    <property type="entry name" value="RNaseH-like_sf"/>
</dbReference>
<dbReference type="EMBL" id="AFYH01268597">
    <property type="status" value="NOT_ANNOTATED_CDS"/>
    <property type="molecule type" value="Genomic_DNA"/>
</dbReference>
<dbReference type="HOGENOM" id="CLU_013265_4_0_1"/>
<reference evidence="2" key="2">
    <citation type="submission" date="2025-08" db="UniProtKB">
        <authorList>
            <consortium name="Ensembl"/>
        </authorList>
    </citation>
    <scope>IDENTIFICATION</scope>
</reference>
<protein>
    <recommendedName>
        <fullName evidence="1">HAT C-terminal dimerisation domain-containing protein</fullName>
    </recommendedName>
</protein>
<dbReference type="OMA" id="KWTDVRN"/>
<feature type="domain" description="HAT C-terminal dimerisation" evidence="1">
    <location>
        <begin position="430"/>
        <end position="493"/>
    </location>
</feature>
<dbReference type="PANTHER" id="PTHR37162">
    <property type="entry name" value="HAT FAMILY DIMERISATION DOMAINCONTAINING PROTEIN-RELATED"/>
    <property type="match status" value="1"/>
</dbReference>
<reference evidence="2" key="3">
    <citation type="submission" date="2025-09" db="UniProtKB">
        <authorList>
            <consortium name="Ensembl"/>
        </authorList>
    </citation>
    <scope>IDENTIFICATION</scope>
</reference>